<gene>
    <name evidence="2" type="ORF">PCON_07548</name>
</gene>
<dbReference type="OMA" id="CNTLCND"/>
<dbReference type="STRING" id="1076935.U4L089"/>
<accession>U4L089</accession>
<proteinExistence type="predicted"/>
<reference evidence="2 3" key="1">
    <citation type="journal article" date="2013" name="PLoS Genet.">
        <title>The genome and development-dependent transcriptomes of Pyronema confluens: a window into fungal evolution.</title>
        <authorList>
            <person name="Traeger S."/>
            <person name="Altegoer F."/>
            <person name="Freitag M."/>
            <person name="Gabaldon T."/>
            <person name="Kempken F."/>
            <person name="Kumar A."/>
            <person name="Marcet-Houben M."/>
            <person name="Poggeler S."/>
            <person name="Stajich J.E."/>
            <person name="Nowrousian M."/>
        </authorList>
    </citation>
    <scope>NUCLEOTIDE SEQUENCE [LARGE SCALE GENOMIC DNA]</scope>
    <source>
        <strain evidence="3">CBS 100304</strain>
        <tissue evidence="2">Vegetative mycelium</tissue>
    </source>
</reference>
<sequence length="129" mass="14074">MKTTAFSLLALAAMALSAALPEPLANAVPYDYAPTCPVNECNPDPRYNKCDITTSCIRTQPNSQLHCACRDGYKSKYDAGNTSKHYRTKFAGQESRVFVAPGVKCDTLCNEWWAGVGACKEVQVVEQCS</sequence>
<keyword evidence="1" id="KW-0732">Signal</keyword>
<feature type="signal peptide" evidence="1">
    <location>
        <begin position="1"/>
        <end position="19"/>
    </location>
</feature>
<organism evidence="2 3">
    <name type="scientific">Pyronema omphalodes (strain CBS 100304)</name>
    <name type="common">Pyronema confluens</name>
    <dbReference type="NCBI Taxonomy" id="1076935"/>
    <lineage>
        <taxon>Eukaryota</taxon>
        <taxon>Fungi</taxon>
        <taxon>Dikarya</taxon>
        <taxon>Ascomycota</taxon>
        <taxon>Pezizomycotina</taxon>
        <taxon>Pezizomycetes</taxon>
        <taxon>Pezizales</taxon>
        <taxon>Pyronemataceae</taxon>
        <taxon>Pyronema</taxon>
    </lineage>
</organism>
<name>U4L089_PYROM</name>
<dbReference type="Proteomes" id="UP000018144">
    <property type="component" value="Unassembled WGS sequence"/>
</dbReference>
<evidence type="ECO:0000256" key="1">
    <source>
        <dbReference type="SAM" id="SignalP"/>
    </source>
</evidence>
<dbReference type="eggNOG" id="ENOG502S819">
    <property type="taxonomic scope" value="Eukaryota"/>
</dbReference>
<keyword evidence="3" id="KW-1185">Reference proteome</keyword>
<dbReference type="EMBL" id="HF935383">
    <property type="protein sequence ID" value="CCX07959.1"/>
    <property type="molecule type" value="Genomic_DNA"/>
</dbReference>
<feature type="chain" id="PRO_5004650999" evidence="1">
    <location>
        <begin position="20"/>
        <end position="129"/>
    </location>
</feature>
<dbReference type="OrthoDB" id="291007at2759"/>
<evidence type="ECO:0000313" key="3">
    <source>
        <dbReference type="Proteomes" id="UP000018144"/>
    </source>
</evidence>
<dbReference type="AlphaFoldDB" id="U4L089"/>
<evidence type="ECO:0000313" key="2">
    <source>
        <dbReference type="EMBL" id="CCX07959.1"/>
    </source>
</evidence>
<protein>
    <submittedName>
        <fullName evidence="2">Uncharacterized protein</fullName>
    </submittedName>
</protein>